<gene>
    <name evidence="3" type="ORF">HT657_02580</name>
    <name evidence="4" type="ORF">HT672_02515</name>
</gene>
<dbReference type="PIRSF" id="PIRSF037112">
    <property type="entry name" value="Antirestriction_ArdC"/>
    <property type="match status" value="1"/>
</dbReference>
<dbReference type="EMBL" id="JABUMC010000003">
    <property type="protein sequence ID" value="MBV6546174.1"/>
    <property type="molecule type" value="Genomic_DNA"/>
</dbReference>
<dbReference type="RefSeq" id="WP_157402560.1">
    <property type="nucleotide sequence ID" value="NZ_JABULY010000001.1"/>
</dbReference>
<dbReference type="InterPro" id="IPR013610">
    <property type="entry name" value="ArdC_N"/>
</dbReference>
<reference evidence="4 6" key="1">
    <citation type="journal article" date="2021" name="Mol. Ecol.">
        <title>Polar bear-adapted Ursidibacter maritimus are remarkably conserved after generations in captivity.</title>
        <authorList>
            <person name="Espinosa-Gongora C."/>
            <person name="Hansen M.J."/>
            <person name="Bertelsen M.F."/>
            <person name="Bojesen A.M."/>
        </authorList>
    </citation>
    <scope>NUCLEOTIDE SEQUENCE</scope>
    <source>
        <strain evidence="4">Pb43105x</strain>
        <strain evidence="3 6">Pb43106</strain>
    </source>
</reference>
<sequence length="323" mass="37090">MNNQTTQQNTKFDLYQNITDRIVMALETGTAPWLKPWSNTESKLTLPRNAISNRYYNGVNVLLLWLAAAENGYRQSKWITMKAANDLGARIRKGEKATLVVNYNPVEKEKLDEDGNVVLDDQGNPEMVRFSFIKNHYLFNIEQCENLPAQYYDVIDETQSQPEQQYQKFAEIRQIVEGINLTVEVKPSNKAFYHPKVDTVVMPEMKQFNSEEGFYSVLLHEMTHSTGHKDRLNREGITSGKAKFGNDIYAFEELVAEMGGAFLCAYLGFDTVPQNASYIESWIKVLKEDKRAIFRASGKAREACDYMLDTLKVMQQYERLNAA</sequence>
<comment type="caution">
    <text evidence="4">The sequence shown here is derived from an EMBL/GenBank/DDBJ whole genome shotgun (WGS) entry which is preliminary data.</text>
</comment>
<evidence type="ECO:0000313" key="3">
    <source>
        <dbReference type="EMBL" id="MBV6531042.1"/>
    </source>
</evidence>
<dbReference type="InterPro" id="IPR041459">
    <property type="entry name" value="MPTase-PolyVal"/>
</dbReference>
<evidence type="ECO:0000313" key="4">
    <source>
        <dbReference type="EMBL" id="MBV6546174.1"/>
    </source>
</evidence>
<organism evidence="4 5">
    <name type="scientific">Ursidibacter maritimus</name>
    <dbReference type="NCBI Taxonomy" id="1331689"/>
    <lineage>
        <taxon>Bacteria</taxon>
        <taxon>Pseudomonadati</taxon>
        <taxon>Pseudomonadota</taxon>
        <taxon>Gammaproteobacteria</taxon>
        <taxon>Pasteurellales</taxon>
        <taxon>Pasteurellaceae</taxon>
        <taxon>Ursidibacter</taxon>
    </lineage>
</organism>
<dbReference type="Proteomes" id="UP001196379">
    <property type="component" value="Unassembled WGS sequence"/>
</dbReference>
<dbReference type="Pfam" id="PF18818">
    <property type="entry name" value="MPTase-PolyVal"/>
    <property type="match status" value="1"/>
</dbReference>
<name>A0A949SY54_9PAST</name>
<proteinExistence type="predicted"/>
<feature type="domain" description="Polyvalent protein metallopeptidase" evidence="2">
    <location>
        <begin position="172"/>
        <end position="297"/>
    </location>
</feature>
<dbReference type="EMBL" id="JABULY010000001">
    <property type="protein sequence ID" value="MBV6531042.1"/>
    <property type="molecule type" value="Genomic_DNA"/>
</dbReference>
<dbReference type="AlphaFoldDB" id="A0A949SY54"/>
<evidence type="ECO:0000313" key="5">
    <source>
        <dbReference type="Proteomes" id="UP000732858"/>
    </source>
</evidence>
<dbReference type="OrthoDB" id="9792687at2"/>
<evidence type="ECO:0000259" key="2">
    <source>
        <dbReference type="Pfam" id="PF18818"/>
    </source>
</evidence>
<keyword evidence="6" id="KW-1185">Reference proteome</keyword>
<dbReference type="GeneID" id="65548371"/>
<dbReference type="Proteomes" id="UP000732858">
    <property type="component" value="Unassembled WGS sequence"/>
</dbReference>
<dbReference type="InterPro" id="IPR017113">
    <property type="entry name" value="Antirestriction_ArdC"/>
</dbReference>
<protein>
    <submittedName>
        <fullName evidence="4">DUF1738 domain-containing protein</fullName>
    </submittedName>
</protein>
<dbReference type="Pfam" id="PF08401">
    <property type="entry name" value="ArdcN"/>
    <property type="match status" value="1"/>
</dbReference>
<feature type="domain" description="N-terminal" evidence="1">
    <location>
        <begin position="13"/>
        <end position="139"/>
    </location>
</feature>
<accession>A0A949SY54</accession>
<evidence type="ECO:0000259" key="1">
    <source>
        <dbReference type="Pfam" id="PF08401"/>
    </source>
</evidence>
<evidence type="ECO:0000313" key="6">
    <source>
        <dbReference type="Proteomes" id="UP001196379"/>
    </source>
</evidence>
<dbReference type="GO" id="GO:0003697">
    <property type="term" value="F:single-stranded DNA binding"/>
    <property type="evidence" value="ECO:0007669"/>
    <property type="project" value="InterPro"/>
</dbReference>